<gene>
    <name evidence="2" type="ORF">BCR44DRAFT_1418786</name>
</gene>
<keyword evidence="1" id="KW-0812">Transmembrane</keyword>
<organism evidence="2 3">
    <name type="scientific">Catenaria anguillulae PL171</name>
    <dbReference type="NCBI Taxonomy" id="765915"/>
    <lineage>
        <taxon>Eukaryota</taxon>
        <taxon>Fungi</taxon>
        <taxon>Fungi incertae sedis</taxon>
        <taxon>Blastocladiomycota</taxon>
        <taxon>Blastocladiomycetes</taxon>
        <taxon>Blastocladiales</taxon>
        <taxon>Catenariaceae</taxon>
        <taxon>Catenaria</taxon>
    </lineage>
</organism>
<accession>A0A1Y2H7G6</accession>
<name>A0A1Y2H7G6_9FUNG</name>
<dbReference type="AlphaFoldDB" id="A0A1Y2H7G6"/>
<proteinExistence type="predicted"/>
<keyword evidence="1" id="KW-1133">Transmembrane helix</keyword>
<sequence length="69" mass="7482">MKSSAFWIPGVLDVAFSILYLGRATHLAKPLGNLGRISQMPQTSSVNSIPKIRTSQHYAPCGTLALRRG</sequence>
<dbReference type="EMBL" id="MCFL01000121">
    <property type="protein sequence ID" value="ORZ29901.1"/>
    <property type="molecule type" value="Genomic_DNA"/>
</dbReference>
<protein>
    <submittedName>
        <fullName evidence="2">Uncharacterized protein</fullName>
    </submittedName>
</protein>
<comment type="caution">
    <text evidence="2">The sequence shown here is derived from an EMBL/GenBank/DDBJ whole genome shotgun (WGS) entry which is preliminary data.</text>
</comment>
<dbReference type="Proteomes" id="UP000193411">
    <property type="component" value="Unassembled WGS sequence"/>
</dbReference>
<keyword evidence="3" id="KW-1185">Reference proteome</keyword>
<feature type="transmembrane region" description="Helical" evidence="1">
    <location>
        <begin position="6"/>
        <end position="22"/>
    </location>
</feature>
<evidence type="ECO:0000256" key="1">
    <source>
        <dbReference type="SAM" id="Phobius"/>
    </source>
</evidence>
<evidence type="ECO:0000313" key="2">
    <source>
        <dbReference type="EMBL" id="ORZ29901.1"/>
    </source>
</evidence>
<reference evidence="2 3" key="1">
    <citation type="submission" date="2016-07" db="EMBL/GenBank/DDBJ databases">
        <title>Pervasive Adenine N6-methylation of Active Genes in Fungi.</title>
        <authorList>
            <consortium name="DOE Joint Genome Institute"/>
            <person name="Mondo S.J."/>
            <person name="Dannebaum R.O."/>
            <person name="Kuo R.C."/>
            <person name="Labutti K."/>
            <person name="Haridas S."/>
            <person name="Kuo A."/>
            <person name="Salamov A."/>
            <person name="Ahrendt S.R."/>
            <person name="Lipzen A."/>
            <person name="Sullivan W."/>
            <person name="Andreopoulos W.B."/>
            <person name="Clum A."/>
            <person name="Lindquist E."/>
            <person name="Daum C."/>
            <person name="Ramamoorthy G.K."/>
            <person name="Gryganskyi A."/>
            <person name="Culley D."/>
            <person name="Magnuson J.K."/>
            <person name="James T.Y."/>
            <person name="O'Malley M.A."/>
            <person name="Stajich J.E."/>
            <person name="Spatafora J.W."/>
            <person name="Visel A."/>
            <person name="Grigoriev I.V."/>
        </authorList>
    </citation>
    <scope>NUCLEOTIDE SEQUENCE [LARGE SCALE GENOMIC DNA]</scope>
    <source>
        <strain evidence="2 3">PL171</strain>
    </source>
</reference>
<keyword evidence="1" id="KW-0472">Membrane</keyword>
<evidence type="ECO:0000313" key="3">
    <source>
        <dbReference type="Proteomes" id="UP000193411"/>
    </source>
</evidence>